<dbReference type="EMBL" id="JAODUP010000251">
    <property type="protein sequence ID" value="KAK2155001.1"/>
    <property type="molecule type" value="Genomic_DNA"/>
</dbReference>
<feature type="compositionally biased region" description="Basic and acidic residues" evidence="1">
    <location>
        <begin position="107"/>
        <end position="134"/>
    </location>
</feature>
<dbReference type="AlphaFoldDB" id="A0AAD9JLJ9"/>
<feature type="region of interest" description="Disordered" evidence="1">
    <location>
        <begin position="38"/>
        <end position="191"/>
    </location>
</feature>
<comment type="caution">
    <text evidence="2">The sequence shown here is derived from an EMBL/GenBank/DDBJ whole genome shotgun (WGS) entry which is preliminary data.</text>
</comment>
<accession>A0AAD9JLJ9</accession>
<sequence length="191" mass="20615">MDSKDNVTWSYSQYIDTLDKEAILNNVDEMTFSSLTLNSQETGTNVDEISDTGDRMSVAVSNKPDPIGKPEKQEPRRYSKVDDADRAAPIKSQKPIIDTSESASQTDAKRDDVQQRVVSPKEDQLRSVKLDGRAPESGTNGAFALVPKPALPTTTGSSSSAAAPGTKTATSPAGPQLRLQRRMPPLVGRPE</sequence>
<evidence type="ECO:0000256" key="1">
    <source>
        <dbReference type="SAM" id="MobiDB-lite"/>
    </source>
</evidence>
<organism evidence="2 3">
    <name type="scientific">Paralvinella palmiformis</name>
    <dbReference type="NCBI Taxonomy" id="53620"/>
    <lineage>
        <taxon>Eukaryota</taxon>
        <taxon>Metazoa</taxon>
        <taxon>Spiralia</taxon>
        <taxon>Lophotrochozoa</taxon>
        <taxon>Annelida</taxon>
        <taxon>Polychaeta</taxon>
        <taxon>Sedentaria</taxon>
        <taxon>Canalipalpata</taxon>
        <taxon>Terebellida</taxon>
        <taxon>Terebelliformia</taxon>
        <taxon>Alvinellidae</taxon>
        <taxon>Paralvinella</taxon>
    </lineage>
</organism>
<feature type="compositionally biased region" description="Basic and acidic residues" evidence="1">
    <location>
        <begin position="66"/>
        <end position="88"/>
    </location>
</feature>
<evidence type="ECO:0000313" key="3">
    <source>
        <dbReference type="Proteomes" id="UP001208570"/>
    </source>
</evidence>
<feature type="compositionally biased region" description="Low complexity" evidence="1">
    <location>
        <begin position="151"/>
        <end position="175"/>
    </location>
</feature>
<gene>
    <name evidence="2" type="ORF">LSH36_251g02002</name>
</gene>
<protein>
    <submittedName>
        <fullName evidence="2">Uncharacterized protein</fullName>
    </submittedName>
</protein>
<feature type="compositionally biased region" description="Polar residues" evidence="1">
    <location>
        <begin position="38"/>
        <end position="47"/>
    </location>
</feature>
<dbReference type="Proteomes" id="UP001208570">
    <property type="component" value="Unassembled WGS sequence"/>
</dbReference>
<evidence type="ECO:0000313" key="2">
    <source>
        <dbReference type="EMBL" id="KAK2155001.1"/>
    </source>
</evidence>
<reference evidence="2" key="1">
    <citation type="journal article" date="2023" name="Mol. Biol. Evol.">
        <title>Third-Generation Sequencing Reveals the Adaptive Role of the Epigenome in Three Deep-Sea Polychaetes.</title>
        <authorList>
            <person name="Perez M."/>
            <person name="Aroh O."/>
            <person name="Sun Y."/>
            <person name="Lan Y."/>
            <person name="Juniper S.K."/>
            <person name="Young C.R."/>
            <person name="Angers B."/>
            <person name="Qian P.Y."/>
        </authorList>
    </citation>
    <scope>NUCLEOTIDE SEQUENCE</scope>
    <source>
        <strain evidence="2">P08H-3</strain>
    </source>
</reference>
<name>A0AAD9JLJ9_9ANNE</name>
<proteinExistence type="predicted"/>
<keyword evidence="3" id="KW-1185">Reference proteome</keyword>